<evidence type="ECO:0000256" key="1">
    <source>
        <dbReference type="SAM" id="Coils"/>
    </source>
</evidence>
<dbReference type="Gene3D" id="3.40.50.300">
    <property type="entry name" value="P-loop containing nucleotide triphosphate hydrolases"/>
    <property type="match status" value="1"/>
</dbReference>
<keyword evidence="3" id="KW-1185">Reference proteome</keyword>
<dbReference type="InterPro" id="IPR027417">
    <property type="entry name" value="P-loop_NTPase"/>
</dbReference>
<name>A0A2S1YL61_9FLAO</name>
<dbReference type="RefSeq" id="WP_109192267.1">
    <property type="nucleotide sequence ID" value="NZ_CP029255.1"/>
</dbReference>
<evidence type="ECO:0000313" key="2">
    <source>
        <dbReference type="EMBL" id="AWK04783.1"/>
    </source>
</evidence>
<reference evidence="2 3" key="1">
    <citation type="submission" date="2018-05" db="EMBL/GenBank/DDBJ databases">
        <title>Genome sequencing of Flavobacterium sp. HYN0056.</title>
        <authorList>
            <person name="Yi H."/>
            <person name="Baek C."/>
        </authorList>
    </citation>
    <scope>NUCLEOTIDE SEQUENCE [LARGE SCALE GENOMIC DNA]</scope>
    <source>
        <strain evidence="2 3">HYN0056</strain>
    </source>
</reference>
<evidence type="ECO:0000313" key="3">
    <source>
        <dbReference type="Proteomes" id="UP000245250"/>
    </source>
</evidence>
<proteinExistence type="predicted"/>
<organism evidence="2 3">
    <name type="scientific">Flavobacterium crocinum</name>
    <dbReference type="NCBI Taxonomy" id="2183896"/>
    <lineage>
        <taxon>Bacteria</taxon>
        <taxon>Pseudomonadati</taxon>
        <taxon>Bacteroidota</taxon>
        <taxon>Flavobacteriia</taxon>
        <taxon>Flavobacteriales</taxon>
        <taxon>Flavobacteriaceae</taxon>
        <taxon>Flavobacterium</taxon>
    </lineage>
</organism>
<gene>
    <name evidence="2" type="ORF">HYN56_11325</name>
</gene>
<dbReference type="SUPFAM" id="SSF52540">
    <property type="entry name" value="P-loop containing nucleoside triphosphate hydrolases"/>
    <property type="match status" value="1"/>
</dbReference>
<dbReference type="KEGG" id="fcr:HYN56_11325"/>
<protein>
    <submittedName>
        <fullName evidence="2">Uncharacterized protein</fullName>
    </submittedName>
</protein>
<keyword evidence="1" id="KW-0175">Coiled coil</keyword>
<dbReference type="OrthoDB" id="853948at2"/>
<sequence length="696" mass="79979">MIKIHSIKALVTETEGGKFGFEYSFSSGLNILSGDNSSGKSTVLSCIYYCLGMEQLASYGNSDGLKECLKTSFKYNNQNFNVFESSAQLEISNQDGEMAIITRVIKSHYEEDPNLINVQINDGSPEEKFIHAAGDTDHSNGFYKWLSDFSKIPIPLFVDDDGTTQKILYLQQIFASSFVEQTKGWSDFFAQIPVFNTKKAKQKIVEYTLGLSGLIEEFELDKLKQREKEYKNVWTNTVETFQTITSYYNLITANLTETFTAELSPAKIAKLDLQTRDTKGNYSTLEQIISELNEKSRILTIKNTLEISKVTSDEILSKQEETSKKLALLNKELQKVNEQQVNEEIKIKNYLSTVDHLSREIEALEGINKLNQLQSFHVGAVENCPVCNSSLLTNPNIELKNIDRVDGSKSISFYKSERSLYESYLKSSQNLSERFDKIVNYYQEKIGELKNTLSILDKELLDDSRIPSRISIDEEMRIKFELEKMTKIRHQFKRFKTDLMQISEKLAQIRARKEVLKRHFELDQKKIYDFKNQFIDYLDKFGYSKEILSRIYISQEESNKLFPVVSVGTITPQPIRLLSSASDFIRAQWAFYMTLLVKAELHLGILILDEPGQHAIASADLKQLLKETSKNKNRQILVAISKEDKVTISENGQIKKVEVDLLNILEETKLVKDQDYKINIIDSHNRKDKCIQPMQH</sequence>
<dbReference type="AlphaFoldDB" id="A0A2S1YL61"/>
<dbReference type="Proteomes" id="UP000245250">
    <property type="component" value="Chromosome"/>
</dbReference>
<dbReference type="EMBL" id="CP029255">
    <property type="protein sequence ID" value="AWK04783.1"/>
    <property type="molecule type" value="Genomic_DNA"/>
</dbReference>
<feature type="coiled-coil region" evidence="1">
    <location>
        <begin position="319"/>
        <end position="367"/>
    </location>
</feature>
<accession>A0A2S1YL61</accession>